<accession>A0A9J6GC48</accession>
<name>A0A9J6GC48_HAELO</name>
<dbReference type="Gene3D" id="3.40.190.10">
    <property type="entry name" value="Periplasmic binding protein-like II"/>
    <property type="match status" value="1"/>
</dbReference>
<dbReference type="OMA" id="WRMVESH"/>
<dbReference type="OrthoDB" id="6491164at2759"/>
<organism evidence="1 2">
    <name type="scientific">Haemaphysalis longicornis</name>
    <name type="common">Bush tick</name>
    <dbReference type="NCBI Taxonomy" id="44386"/>
    <lineage>
        <taxon>Eukaryota</taxon>
        <taxon>Metazoa</taxon>
        <taxon>Ecdysozoa</taxon>
        <taxon>Arthropoda</taxon>
        <taxon>Chelicerata</taxon>
        <taxon>Arachnida</taxon>
        <taxon>Acari</taxon>
        <taxon>Parasitiformes</taxon>
        <taxon>Ixodida</taxon>
        <taxon>Ixodoidea</taxon>
        <taxon>Ixodidae</taxon>
        <taxon>Haemaphysalinae</taxon>
        <taxon>Haemaphysalis</taxon>
    </lineage>
</organism>
<keyword evidence="2" id="KW-1185">Reference proteome</keyword>
<gene>
    <name evidence="1" type="ORF">HPB48_016692</name>
</gene>
<evidence type="ECO:0000313" key="2">
    <source>
        <dbReference type="Proteomes" id="UP000821853"/>
    </source>
</evidence>
<dbReference type="Proteomes" id="UP000821853">
    <property type="component" value="Chromosome 4"/>
</dbReference>
<dbReference type="AlphaFoldDB" id="A0A9J6GC48"/>
<proteinExistence type="predicted"/>
<dbReference type="VEuPathDB" id="VectorBase:HLOH_052891"/>
<reference evidence="1 2" key="1">
    <citation type="journal article" date="2020" name="Cell">
        <title>Large-Scale Comparative Analyses of Tick Genomes Elucidate Their Genetic Diversity and Vector Capacities.</title>
        <authorList>
            <consortium name="Tick Genome and Microbiome Consortium (TIGMIC)"/>
            <person name="Jia N."/>
            <person name="Wang J."/>
            <person name="Shi W."/>
            <person name="Du L."/>
            <person name="Sun Y."/>
            <person name="Zhan W."/>
            <person name="Jiang J.F."/>
            <person name="Wang Q."/>
            <person name="Zhang B."/>
            <person name="Ji P."/>
            <person name="Bell-Sakyi L."/>
            <person name="Cui X.M."/>
            <person name="Yuan T.T."/>
            <person name="Jiang B.G."/>
            <person name="Yang W.F."/>
            <person name="Lam T.T."/>
            <person name="Chang Q.C."/>
            <person name="Ding S.J."/>
            <person name="Wang X.J."/>
            <person name="Zhu J.G."/>
            <person name="Ruan X.D."/>
            <person name="Zhao L."/>
            <person name="Wei J.T."/>
            <person name="Ye R.Z."/>
            <person name="Que T.C."/>
            <person name="Du C.H."/>
            <person name="Zhou Y.H."/>
            <person name="Cheng J.X."/>
            <person name="Dai P.F."/>
            <person name="Guo W.B."/>
            <person name="Han X.H."/>
            <person name="Huang E.J."/>
            <person name="Li L.F."/>
            <person name="Wei W."/>
            <person name="Gao Y.C."/>
            <person name="Liu J.Z."/>
            <person name="Shao H.Z."/>
            <person name="Wang X."/>
            <person name="Wang C.C."/>
            <person name="Yang T.C."/>
            <person name="Huo Q.B."/>
            <person name="Li W."/>
            <person name="Chen H.Y."/>
            <person name="Chen S.E."/>
            <person name="Zhou L.G."/>
            <person name="Ni X.B."/>
            <person name="Tian J.H."/>
            <person name="Sheng Y."/>
            <person name="Liu T."/>
            <person name="Pan Y.S."/>
            <person name="Xia L.Y."/>
            <person name="Li J."/>
            <person name="Zhao F."/>
            <person name="Cao W.C."/>
        </authorList>
    </citation>
    <scope>NUCLEOTIDE SEQUENCE [LARGE SCALE GENOMIC DNA]</scope>
    <source>
        <strain evidence="1">HaeL-2018</strain>
    </source>
</reference>
<dbReference type="EMBL" id="JABSTR010000006">
    <property type="protein sequence ID" value="KAH9373029.1"/>
    <property type="molecule type" value="Genomic_DNA"/>
</dbReference>
<protein>
    <submittedName>
        <fullName evidence="1">Uncharacterized protein</fullName>
    </submittedName>
</protein>
<evidence type="ECO:0000313" key="1">
    <source>
        <dbReference type="EMBL" id="KAH9373029.1"/>
    </source>
</evidence>
<comment type="caution">
    <text evidence="1">The sequence shown here is derived from an EMBL/GenBank/DDBJ whole genome shotgun (WGS) entry which is preliminary data.</text>
</comment>
<sequence>MKACLSVRSEGARIDSLEQLSHKPSVRPLMFANSILIAMFSNSEHPVWRRVWRMVESHSGQVPLDELYNARHLSEVARGSSVVISDRTSFRYAVGRSCLRFPEAEFYVAREPINTLSFGFYTNERLQVGFRRAYDQRCSPISYF</sequence>